<name>A0A239J1D3_EKHLU</name>
<dbReference type="AlphaFoldDB" id="A0A239J1D3"/>
<dbReference type="InterPro" id="IPR011006">
    <property type="entry name" value="CheY-like_superfamily"/>
</dbReference>
<organism evidence="3 4">
    <name type="scientific">Ekhidna lutea</name>
    <dbReference type="NCBI Taxonomy" id="447679"/>
    <lineage>
        <taxon>Bacteria</taxon>
        <taxon>Pseudomonadati</taxon>
        <taxon>Bacteroidota</taxon>
        <taxon>Cytophagia</taxon>
        <taxon>Cytophagales</taxon>
        <taxon>Reichenbachiellaceae</taxon>
        <taxon>Ekhidna</taxon>
    </lineage>
</organism>
<dbReference type="Proteomes" id="UP000198393">
    <property type="component" value="Unassembled WGS sequence"/>
</dbReference>
<dbReference type="InterPro" id="IPR001789">
    <property type="entry name" value="Sig_transdc_resp-reg_receiver"/>
</dbReference>
<dbReference type="EMBL" id="FZPD01000003">
    <property type="protein sequence ID" value="SNS99856.1"/>
    <property type="molecule type" value="Genomic_DNA"/>
</dbReference>
<proteinExistence type="predicted"/>
<keyword evidence="4" id="KW-1185">Reference proteome</keyword>
<evidence type="ECO:0000313" key="4">
    <source>
        <dbReference type="Proteomes" id="UP000198393"/>
    </source>
</evidence>
<evidence type="ECO:0000256" key="1">
    <source>
        <dbReference type="PROSITE-ProRule" id="PRU00169"/>
    </source>
</evidence>
<dbReference type="Pfam" id="PF00072">
    <property type="entry name" value="Response_reg"/>
    <property type="match status" value="1"/>
</dbReference>
<keyword evidence="1" id="KW-0597">Phosphoprotein</keyword>
<sequence length="121" mass="13689">MSKEYQYLIIEDDPAFVEILKVIMAKVPEMKLIGISDNTVDAAKRIDMDKPEVLLLDINISGLEGPEVLEISEHKPLTIVISSHPEEVMDNYDVEYVAFIQKPLKNAEQLVNAIHKCINLI</sequence>
<evidence type="ECO:0000259" key="2">
    <source>
        <dbReference type="PROSITE" id="PS50110"/>
    </source>
</evidence>
<feature type="domain" description="Response regulatory" evidence="2">
    <location>
        <begin position="6"/>
        <end position="117"/>
    </location>
</feature>
<accession>A0A239J1D3</accession>
<dbReference type="RefSeq" id="WP_089356666.1">
    <property type="nucleotide sequence ID" value="NZ_FZPD01000003.1"/>
</dbReference>
<protein>
    <submittedName>
        <fullName evidence="3">Response regulator receiver domain-containing protein</fullName>
    </submittedName>
</protein>
<dbReference type="Gene3D" id="3.40.50.2300">
    <property type="match status" value="1"/>
</dbReference>
<dbReference type="PROSITE" id="PS50110">
    <property type="entry name" value="RESPONSE_REGULATORY"/>
    <property type="match status" value="1"/>
</dbReference>
<gene>
    <name evidence="3" type="ORF">SAMN05421640_1948</name>
</gene>
<evidence type="ECO:0000313" key="3">
    <source>
        <dbReference type="EMBL" id="SNS99856.1"/>
    </source>
</evidence>
<dbReference type="OrthoDB" id="2168082at2"/>
<dbReference type="GO" id="GO:0000160">
    <property type="term" value="P:phosphorelay signal transduction system"/>
    <property type="evidence" value="ECO:0007669"/>
    <property type="project" value="InterPro"/>
</dbReference>
<feature type="modified residue" description="4-aspartylphosphate" evidence="1">
    <location>
        <position position="57"/>
    </location>
</feature>
<reference evidence="3 4" key="1">
    <citation type="submission" date="2017-06" db="EMBL/GenBank/DDBJ databases">
        <authorList>
            <person name="Kim H.J."/>
            <person name="Triplett B.A."/>
        </authorList>
    </citation>
    <scope>NUCLEOTIDE SEQUENCE [LARGE SCALE GENOMIC DNA]</scope>
    <source>
        <strain evidence="3 4">DSM 19307</strain>
    </source>
</reference>
<dbReference type="SUPFAM" id="SSF52172">
    <property type="entry name" value="CheY-like"/>
    <property type="match status" value="1"/>
</dbReference>